<feature type="compositionally biased region" description="Low complexity" evidence="1">
    <location>
        <begin position="71"/>
        <end position="81"/>
    </location>
</feature>
<evidence type="ECO:0000313" key="4">
    <source>
        <dbReference type="Proteomes" id="UP000590511"/>
    </source>
</evidence>
<sequence>MPDSVPTVRAHVTAFVGLPDGRESRVERGAEYPADDPIVSGWPDLFTTRPAAVPVEPVGDDPPADDPPADEAPAGEVPAEPMRQRRRARTAGQADG</sequence>
<accession>A0A7W7MEY0</accession>
<evidence type="ECO:0000313" key="5">
    <source>
        <dbReference type="Proteomes" id="UP000631312"/>
    </source>
</evidence>
<dbReference type="AlphaFoldDB" id="A0A7W7MEY0"/>
<name>A0A7W7MEY0_9ACTN</name>
<reference evidence="3 4" key="1">
    <citation type="submission" date="2020-08" db="EMBL/GenBank/DDBJ databases">
        <title>Sequencing the genomes of 1000 actinobacteria strains.</title>
        <authorList>
            <person name="Klenk H.-P."/>
        </authorList>
    </citation>
    <scope>NUCLEOTIDE SEQUENCE [LARGE SCALE GENOMIC DNA]</scope>
    <source>
        <strain evidence="3 4">DSM 43150</strain>
    </source>
</reference>
<proteinExistence type="predicted"/>
<feature type="region of interest" description="Disordered" evidence="1">
    <location>
        <begin position="21"/>
        <end position="96"/>
    </location>
</feature>
<comment type="caution">
    <text evidence="3">The sequence shown here is derived from an EMBL/GenBank/DDBJ whole genome shotgun (WGS) entry which is preliminary data.</text>
</comment>
<dbReference type="Proteomes" id="UP000631312">
    <property type="component" value="Unassembled WGS sequence"/>
</dbReference>
<protein>
    <submittedName>
        <fullName evidence="3">Uncharacterized protein</fullName>
    </submittedName>
</protein>
<evidence type="ECO:0000256" key="1">
    <source>
        <dbReference type="SAM" id="MobiDB-lite"/>
    </source>
</evidence>
<evidence type="ECO:0000313" key="3">
    <source>
        <dbReference type="EMBL" id="MBB4747752.1"/>
    </source>
</evidence>
<dbReference type="Proteomes" id="UP000590511">
    <property type="component" value="Unassembled WGS sequence"/>
</dbReference>
<dbReference type="EMBL" id="JACHNC010000001">
    <property type="protein sequence ID" value="MBB4747752.1"/>
    <property type="molecule type" value="Genomic_DNA"/>
</dbReference>
<organism evidence="3 4">
    <name type="scientific">Actinoplanes lobatus</name>
    <dbReference type="NCBI Taxonomy" id="113568"/>
    <lineage>
        <taxon>Bacteria</taxon>
        <taxon>Bacillati</taxon>
        <taxon>Actinomycetota</taxon>
        <taxon>Actinomycetes</taxon>
        <taxon>Micromonosporales</taxon>
        <taxon>Micromonosporaceae</taxon>
        <taxon>Actinoplanes</taxon>
    </lineage>
</organism>
<feature type="compositionally biased region" description="Basic and acidic residues" evidence="1">
    <location>
        <begin position="21"/>
        <end position="30"/>
    </location>
</feature>
<reference evidence="2 5" key="2">
    <citation type="submission" date="2021-01" db="EMBL/GenBank/DDBJ databases">
        <title>Whole genome shotgun sequence of Actinoplanes lobatus NBRC 12513.</title>
        <authorList>
            <person name="Komaki H."/>
            <person name="Tamura T."/>
        </authorList>
    </citation>
    <scope>NUCLEOTIDE SEQUENCE [LARGE SCALE GENOMIC DNA]</scope>
    <source>
        <strain evidence="2 5">NBRC 12513</strain>
    </source>
</reference>
<dbReference type="RefSeq" id="WP_188120351.1">
    <property type="nucleotide sequence ID" value="NZ_BOMP01000156.1"/>
</dbReference>
<feature type="compositionally biased region" description="Acidic residues" evidence="1">
    <location>
        <begin position="58"/>
        <end position="69"/>
    </location>
</feature>
<keyword evidence="5" id="KW-1185">Reference proteome</keyword>
<dbReference type="EMBL" id="BOMP01000156">
    <property type="protein sequence ID" value="GIE45177.1"/>
    <property type="molecule type" value="Genomic_DNA"/>
</dbReference>
<gene>
    <name evidence="2" type="ORF">Alo02nite_80750</name>
    <name evidence="3" type="ORF">BJ964_001913</name>
</gene>
<evidence type="ECO:0000313" key="2">
    <source>
        <dbReference type="EMBL" id="GIE45177.1"/>
    </source>
</evidence>